<evidence type="ECO:0000256" key="1">
    <source>
        <dbReference type="ARBA" id="ARBA00022630"/>
    </source>
</evidence>
<dbReference type="WBParaSite" id="Pan_g20480.t1">
    <property type="protein sequence ID" value="Pan_g20480.t1"/>
    <property type="gene ID" value="Pan_g20480"/>
</dbReference>
<keyword evidence="1" id="KW-0285">Flavoprotein</keyword>
<proteinExistence type="predicted"/>
<evidence type="ECO:0000256" key="2">
    <source>
        <dbReference type="ARBA" id="ARBA00023002"/>
    </source>
</evidence>
<reference evidence="5" key="2">
    <citation type="submission" date="2020-10" db="UniProtKB">
        <authorList>
            <consortium name="WormBaseParasite"/>
        </authorList>
    </citation>
    <scope>IDENTIFICATION</scope>
</reference>
<evidence type="ECO:0000259" key="3">
    <source>
        <dbReference type="Pfam" id="PF00724"/>
    </source>
</evidence>
<dbReference type="Pfam" id="PF00724">
    <property type="entry name" value="Oxidored_FMN"/>
    <property type="match status" value="1"/>
</dbReference>
<dbReference type="PANTHER" id="PTHR43656">
    <property type="entry name" value="BINDING OXIDOREDUCTASE, PUTATIVE (AFU_ORTHOLOGUE AFUA_2G08260)-RELATED"/>
    <property type="match status" value="1"/>
</dbReference>
<keyword evidence="4" id="KW-1185">Reference proteome</keyword>
<name>A0A7E4VGC4_PANRE</name>
<dbReference type="GO" id="GO:0010181">
    <property type="term" value="F:FMN binding"/>
    <property type="evidence" value="ECO:0007669"/>
    <property type="project" value="InterPro"/>
</dbReference>
<sequence>MPRRYTVETPVDVSILGESLTFPTSKRVTRNRLMKAALSEYLAPWTPNDLAKTGTPNSRHVNMYEKWSAGGYGVVLTGGILVDKDHLEAPGNTIISADVDSPEKRAVWAEVATKSKAHGGLIVAQIMHAGRQTQAAVNPHPFAVSTKALGKTEVGRAFGTPVEMTTEQVKTEVVDKFIYTAKYLYDAGFDGIQLHCAHGYLLAQFLSRTTNKRTDQYGGSEINRARVIIEIYEGIRKLIPAKTGFIIGVKLNSVEFQNEGLQTNEAVIIAQELDKAGFDFIELSGGTYEKFAFETRESTKNREAFFFEFAKEIVPSIKNAVVYLTGGFRTAPAMVSAIKDGVTQGIGIGRPATQEFDFVNKLLAGKVQSTVAWSDLLPPSDFTTAVLACSVQTAQAGQKALSECADINEGISDLTDDTVAAEYLEAQKKYIERATAEGKQGRIVYGIVPFRNNYKQG</sequence>
<dbReference type="PANTHER" id="PTHR43656:SF5">
    <property type="entry name" value="NADH:FLAVIN OXIDOREDUCTASE_NADH OXIDASE N-TERMINAL DOMAIN-CONTAINING PROTEIN"/>
    <property type="match status" value="1"/>
</dbReference>
<feature type="domain" description="NADH:flavin oxidoreductase/NADH oxidase N-terminal" evidence="3">
    <location>
        <begin position="46"/>
        <end position="363"/>
    </location>
</feature>
<dbReference type="InterPro" id="IPR013785">
    <property type="entry name" value="Aldolase_TIM"/>
</dbReference>
<dbReference type="InterPro" id="IPR051799">
    <property type="entry name" value="NADH_flavin_oxidoreductase"/>
</dbReference>
<dbReference type="Proteomes" id="UP000492821">
    <property type="component" value="Unassembled WGS sequence"/>
</dbReference>
<evidence type="ECO:0000313" key="5">
    <source>
        <dbReference type="WBParaSite" id="Pan_g20480.t1"/>
    </source>
</evidence>
<protein>
    <submittedName>
        <fullName evidence="5">Oxidored_FMN domain-containing protein</fullName>
    </submittedName>
</protein>
<organism evidence="4 5">
    <name type="scientific">Panagrellus redivivus</name>
    <name type="common">Microworm</name>
    <dbReference type="NCBI Taxonomy" id="6233"/>
    <lineage>
        <taxon>Eukaryota</taxon>
        <taxon>Metazoa</taxon>
        <taxon>Ecdysozoa</taxon>
        <taxon>Nematoda</taxon>
        <taxon>Chromadorea</taxon>
        <taxon>Rhabditida</taxon>
        <taxon>Tylenchina</taxon>
        <taxon>Panagrolaimomorpha</taxon>
        <taxon>Panagrolaimoidea</taxon>
        <taxon>Panagrolaimidae</taxon>
        <taxon>Panagrellus</taxon>
    </lineage>
</organism>
<evidence type="ECO:0000313" key="4">
    <source>
        <dbReference type="Proteomes" id="UP000492821"/>
    </source>
</evidence>
<dbReference type="SUPFAM" id="SSF51395">
    <property type="entry name" value="FMN-linked oxidoreductases"/>
    <property type="match status" value="1"/>
</dbReference>
<dbReference type="AlphaFoldDB" id="A0A7E4VGC4"/>
<dbReference type="Gene3D" id="3.20.20.70">
    <property type="entry name" value="Aldolase class I"/>
    <property type="match status" value="1"/>
</dbReference>
<reference evidence="4" key="1">
    <citation type="journal article" date="2013" name="Genetics">
        <title>The draft genome and transcriptome of Panagrellus redivivus are shaped by the harsh demands of a free-living lifestyle.</title>
        <authorList>
            <person name="Srinivasan J."/>
            <person name="Dillman A.R."/>
            <person name="Macchietto M.G."/>
            <person name="Heikkinen L."/>
            <person name="Lakso M."/>
            <person name="Fracchia K.M."/>
            <person name="Antoshechkin I."/>
            <person name="Mortazavi A."/>
            <person name="Wong G."/>
            <person name="Sternberg P.W."/>
        </authorList>
    </citation>
    <scope>NUCLEOTIDE SEQUENCE [LARGE SCALE GENOMIC DNA]</scope>
    <source>
        <strain evidence="4">MT8872</strain>
    </source>
</reference>
<dbReference type="CDD" id="cd04733">
    <property type="entry name" value="OYE_like_2_FMN"/>
    <property type="match status" value="1"/>
</dbReference>
<dbReference type="InterPro" id="IPR001155">
    <property type="entry name" value="OxRdtase_FMN_N"/>
</dbReference>
<accession>A0A7E4VGC4</accession>
<dbReference type="GO" id="GO:0016491">
    <property type="term" value="F:oxidoreductase activity"/>
    <property type="evidence" value="ECO:0007669"/>
    <property type="project" value="UniProtKB-KW"/>
</dbReference>
<keyword evidence="2" id="KW-0560">Oxidoreductase</keyword>